<feature type="compositionally biased region" description="Polar residues" evidence="6">
    <location>
        <begin position="117"/>
        <end position="128"/>
    </location>
</feature>
<keyword evidence="1" id="KW-0808">Transferase</keyword>
<dbReference type="GO" id="GO:0110031">
    <property type="term" value="P:negative regulation of G2/MI transition of meiotic cell cycle"/>
    <property type="evidence" value="ECO:0007669"/>
    <property type="project" value="TreeGrafter"/>
</dbReference>
<dbReference type="FunCoup" id="A0A2N3N565">
    <property type="interactions" value="235"/>
</dbReference>
<dbReference type="SMART" id="SM00220">
    <property type="entry name" value="S_TKc"/>
    <property type="match status" value="1"/>
</dbReference>
<feature type="region of interest" description="Disordered" evidence="6">
    <location>
        <begin position="340"/>
        <end position="455"/>
    </location>
</feature>
<dbReference type="Proteomes" id="UP000233524">
    <property type="component" value="Unassembled WGS sequence"/>
</dbReference>
<evidence type="ECO:0000313" key="9">
    <source>
        <dbReference type="Proteomes" id="UP000233524"/>
    </source>
</evidence>
<sequence length="849" mass="93097">MDFETGSITSPVAKRRSLHGIASFSSIAHDSNVFDQANPAVLNFDIHDDATQSNYTLAGGTIRRETQPSPTPTPSAARRSSSLRKSTLQQRYGDKGSWGRRTGAQQLAQMGAEVPSPSRNRPRLSTDQFIPPPVVRDNPFPGSGIFSMQNAAPNQMVNPHPLSRSLKPSTSGSCFVEDSPVRFEPVQNQLPSRRLDRFKFSLGSSTPSIFSKSLPPAAQPPQVTQTPIVAPPAPRSSMFMSSGLVSKVNRDPEEDKRMVVPDTPCKKSSSSSFATYPPASAVRFRRGPPTPIALGSAHADRSQNTPFSGVGKGLGLFHRLGGRPHRRASVLNLDEEYKSATNNRNDGASTPEGIPPTPTKTFLTPSAVDGNLDHNLIDSPSANRRGPPISAVKPLFSREPSSSPVRPQESPKTPLDGMLHLDPNRFSLSNNGNSSADRHPPVPVTPSTSQGARRIVTPIHANKQSRIDLDGHLVDRFRSVEEIGRGEFSVVYRVAQPKRTREPSGLDLGSSPPSVETPPATPAPGSAFAVKKTRHIFTGPRDRERKMKEVEILKSLTHAKHVLRFVDNWEMQGHLYIQTEYCDEGTLQGFLNEVGHKGRMDDFRLWKILHDILLGLQEIHNANFMHLDMKPANIFITHEGVLKIGDFGLAAKWPVTDYIDAEGDREYIGPEILNGQYGKPSDLFAVGLMTLEMAGNVQLPDNGISWQALRSGQYNDLPSLTPFELIGMRGDEPIPRSTMTIEDTATGRAVTIPVLRPDFGVPERQPLAEPPSFMARSSHQFSLDSLMRQLTNPDPNRRPNVNDVLLSDGLRWVASRRRCAATVFEGLFGPREGPSQHIQGDVDTVMMDA</sequence>
<dbReference type="EMBL" id="NLAX01000701">
    <property type="protein sequence ID" value="PKS07580.1"/>
    <property type="molecule type" value="Genomic_DNA"/>
</dbReference>
<dbReference type="InterPro" id="IPR011009">
    <property type="entry name" value="Kinase-like_dom_sf"/>
</dbReference>
<dbReference type="OrthoDB" id="5337378at2759"/>
<feature type="compositionally biased region" description="Low complexity" evidence="6">
    <location>
        <begin position="74"/>
        <end position="91"/>
    </location>
</feature>
<dbReference type="GO" id="GO:0005524">
    <property type="term" value="F:ATP binding"/>
    <property type="evidence" value="ECO:0007669"/>
    <property type="project" value="UniProtKB-KW"/>
</dbReference>
<dbReference type="PANTHER" id="PTHR11042">
    <property type="entry name" value="EUKARYOTIC TRANSLATION INITIATION FACTOR 2-ALPHA KINASE EIF2-ALPHA KINASE -RELATED"/>
    <property type="match status" value="1"/>
</dbReference>
<dbReference type="GO" id="GO:0005737">
    <property type="term" value="C:cytoplasm"/>
    <property type="evidence" value="ECO:0007669"/>
    <property type="project" value="TreeGrafter"/>
</dbReference>
<keyword evidence="3" id="KW-0418">Kinase</keyword>
<evidence type="ECO:0000259" key="7">
    <source>
        <dbReference type="PROSITE" id="PS50011"/>
    </source>
</evidence>
<feature type="compositionally biased region" description="Low complexity" evidence="6">
    <location>
        <begin position="505"/>
        <end position="514"/>
    </location>
</feature>
<feature type="domain" description="Protein kinase" evidence="7">
    <location>
        <begin position="477"/>
        <end position="813"/>
    </location>
</feature>
<keyword evidence="9" id="KW-1185">Reference proteome</keyword>
<evidence type="ECO:0000256" key="4">
    <source>
        <dbReference type="ARBA" id="ARBA00022840"/>
    </source>
</evidence>
<dbReference type="Gene3D" id="3.30.200.20">
    <property type="entry name" value="Phosphorylase Kinase, domain 1"/>
    <property type="match status" value="1"/>
</dbReference>
<evidence type="ECO:0000256" key="6">
    <source>
        <dbReference type="SAM" id="MobiDB-lite"/>
    </source>
</evidence>
<dbReference type="SUPFAM" id="SSF56112">
    <property type="entry name" value="Protein kinase-like (PK-like)"/>
    <property type="match status" value="1"/>
</dbReference>
<dbReference type="VEuPathDB" id="FungiDB:jhhlp_006185"/>
<organism evidence="8 9">
    <name type="scientific">Lomentospora prolificans</name>
    <dbReference type="NCBI Taxonomy" id="41688"/>
    <lineage>
        <taxon>Eukaryota</taxon>
        <taxon>Fungi</taxon>
        <taxon>Dikarya</taxon>
        <taxon>Ascomycota</taxon>
        <taxon>Pezizomycotina</taxon>
        <taxon>Sordariomycetes</taxon>
        <taxon>Hypocreomycetidae</taxon>
        <taxon>Microascales</taxon>
        <taxon>Microascaceae</taxon>
        <taxon>Lomentospora</taxon>
    </lineage>
</organism>
<protein>
    <recommendedName>
        <fullName evidence="7">Protein kinase domain-containing protein</fullName>
    </recommendedName>
</protein>
<gene>
    <name evidence="8" type="ORF">jhhlp_006185</name>
</gene>
<comment type="caution">
    <text evidence="8">The sequence shown here is derived from an EMBL/GenBank/DDBJ whole genome shotgun (WGS) entry which is preliminary data.</text>
</comment>
<evidence type="ECO:0000256" key="2">
    <source>
        <dbReference type="ARBA" id="ARBA00022741"/>
    </source>
</evidence>
<keyword evidence="4" id="KW-0067">ATP-binding</keyword>
<proteinExistence type="inferred from homology"/>
<feature type="region of interest" description="Disordered" evidence="6">
    <location>
        <begin position="59"/>
        <end position="134"/>
    </location>
</feature>
<evidence type="ECO:0000313" key="8">
    <source>
        <dbReference type="EMBL" id="PKS07580.1"/>
    </source>
</evidence>
<comment type="similarity">
    <text evidence="5">Belongs to the protein kinase superfamily. Ser/Thr protein kinase family. GCN2 subfamily.</text>
</comment>
<dbReference type="InterPro" id="IPR050339">
    <property type="entry name" value="CC_SR_Kinase"/>
</dbReference>
<dbReference type="AlphaFoldDB" id="A0A2N3N565"/>
<accession>A0A2N3N565</accession>
<dbReference type="GO" id="GO:0005634">
    <property type="term" value="C:nucleus"/>
    <property type="evidence" value="ECO:0007669"/>
    <property type="project" value="TreeGrafter"/>
</dbReference>
<feature type="compositionally biased region" description="Polar residues" evidence="6">
    <location>
        <begin position="426"/>
        <end position="435"/>
    </location>
</feature>
<dbReference type="InParanoid" id="A0A2N3N565"/>
<name>A0A2N3N565_9PEZI</name>
<dbReference type="PANTHER" id="PTHR11042:SF196">
    <property type="entry name" value="MITOSIS INHIBITOR PROTEIN KINASE SWE1"/>
    <property type="match status" value="1"/>
</dbReference>
<dbReference type="Gene3D" id="1.10.510.10">
    <property type="entry name" value="Transferase(Phosphotransferase) domain 1"/>
    <property type="match status" value="1"/>
</dbReference>
<dbReference type="STRING" id="41688.A0A2N3N565"/>
<dbReference type="GO" id="GO:0004713">
    <property type="term" value="F:protein tyrosine kinase activity"/>
    <property type="evidence" value="ECO:0007669"/>
    <property type="project" value="TreeGrafter"/>
</dbReference>
<dbReference type="InterPro" id="IPR000719">
    <property type="entry name" value="Prot_kinase_dom"/>
</dbReference>
<keyword evidence="2" id="KW-0547">Nucleotide-binding</keyword>
<feature type="region of interest" description="Disordered" evidence="6">
    <location>
        <begin position="253"/>
        <end position="274"/>
    </location>
</feature>
<dbReference type="InterPro" id="IPR008271">
    <property type="entry name" value="Ser/Thr_kinase_AS"/>
</dbReference>
<reference evidence="8 9" key="1">
    <citation type="journal article" date="2017" name="G3 (Bethesda)">
        <title>First Draft Genome Sequence of the Pathogenic Fungus Lomentospora prolificans (Formerly Scedosporium prolificans).</title>
        <authorList>
            <person name="Luo R."/>
            <person name="Zimin A."/>
            <person name="Workman R."/>
            <person name="Fan Y."/>
            <person name="Pertea G."/>
            <person name="Grossman N."/>
            <person name="Wear M.P."/>
            <person name="Jia B."/>
            <person name="Miller H."/>
            <person name="Casadevall A."/>
            <person name="Timp W."/>
            <person name="Zhang S.X."/>
            <person name="Salzberg S.L."/>
        </authorList>
    </citation>
    <scope>NUCLEOTIDE SEQUENCE [LARGE SCALE GENOMIC DNA]</scope>
    <source>
        <strain evidence="8 9">JHH-5317</strain>
    </source>
</reference>
<evidence type="ECO:0000256" key="1">
    <source>
        <dbReference type="ARBA" id="ARBA00022679"/>
    </source>
</evidence>
<dbReference type="PROSITE" id="PS50011">
    <property type="entry name" value="PROTEIN_KINASE_DOM"/>
    <property type="match status" value="1"/>
</dbReference>
<dbReference type="PROSITE" id="PS00108">
    <property type="entry name" value="PROTEIN_KINASE_ST"/>
    <property type="match status" value="1"/>
</dbReference>
<feature type="region of interest" description="Disordered" evidence="6">
    <location>
        <begin position="499"/>
        <end position="526"/>
    </location>
</feature>
<evidence type="ECO:0000256" key="3">
    <source>
        <dbReference type="ARBA" id="ARBA00022777"/>
    </source>
</evidence>
<dbReference type="Pfam" id="PF00069">
    <property type="entry name" value="Pkinase"/>
    <property type="match status" value="1"/>
</dbReference>
<evidence type="ECO:0000256" key="5">
    <source>
        <dbReference type="ARBA" id="ARBA00037982"/>
    </source>
</evidence>